<reference evidence="2" key="1">
    <citation type="journal article" date="2022" name="Int. J. Mol. Sci.">
        <title>Draft Genome of Tanacetum Coccineum: Genomic Comparison of Closely Related Tanacetum-Family Plants.</title>
        <authorList>
            <person name="Yamashiro T."/>
            <person name="Shiraishi A."/>
            <person name="Nakayama K."/>
            <person name="Satake H."/>
        </authorList>
    </citation>
    <scope>NUCLEOTIDE SEQUENCE</scope>
</reference>
<feature type="non-terminal residue" evidence="2">
    <location>
        <position position="59"/>
    </location>
</feature>
<proteinExistence type="predicted"/>
<comment type="caution">
    <text evidence="2">The sequence shown here is derived from an EMBL/GenBank/DDBJ whole genome shotgun (WGS) entry which is preliminary data.</text>
</comment>
<protein>
    <submittedName>
        <fullName evidence="2">Uncharacterized protein</fullName>
    </submittedName>
</protein>
<evidence type="ECO:0000313" key="2">
    <source>
        <dbReference type="EMBL" id="GJT97590.1"/>
    </source>
</evidence>
<accession>A0ABQ5ID33</accession>
<gene>
    <name evidence="2" type="ORF">Tco_1093108</name>
</gene>
<evidence type="ECO:0000256" key="1">
    <source>
        <dbReference type="SAM" id="MobiDB-lite"/>
    </source>
</evidence>
<name>A0ABQ5ID33_9ASTR</name>
<feature type="compositionally biased region" description="Low complexity" evidence="1">
    <location>
        <begin position="1"/>
        <end position="31"/>
    </location>
</feature>
<keyword evidence="3" id="KW-1185">Reference proteome</keyword>
<reference evidence="2" key="2">
    <citation type="submission" date="2022-01" db="EMBL/GenBank/DDBJ databases">
        <authorList>
            <person name="Yamashiro T."/>
            <person name="Shiraishi A."/>
            <person name="Satake H."/>
            <person name="Nakayama K."/>
        </authorList>
    </citation>
    <scope>NUCLEOTIDE SEQUENCE</scope>
</reference>
<dbReference type="Proteomes" id="UP001151760">
    <property type="component" value="Unassembled WGS sequence"/>
</dbReference>
<sequence length="59" mass="6336">MIPPTTHTDTTPIPTVLPTTHTDTTPIPTVLPTSPDYLPASDTEFDLSEDPSSDHIPPL</sequence>
<feature type="region of interest" description="Disordered" evidence="1">
    <location>
        <begin position="1"/>
        <end position="59"/>
    </location>
</feature>
<dbReference type="EMBL" id="BQNB010020594">
    <property type="protein sequence ID" value="GJT97590.1"/>
    <property type="molecule type" value="Genomic_DNA"/>
</dbReference>
<organism evidence="2 3">
    <name type="scientific">Tanacetum coccineum</name>
    <dbReference type="NCBI Taxonomy" id="301880"/>
    <lineage>
        <taxon>Eukaryota</taxon>
        <taxon>Viridiplantae</taxon>
        <taxon>Streptophyta</taxon>
        <taxon>Embryophyta</taxon>
        <taxon>Tracheophyta</taxon>
        <taxon>Spermatophyta</taxon>
        <taxon>Magnoliopsida</taxon>
        <taxon>eudicotyledons</taxon>
        <taxon>Gunneridae</taxon>
        <taxon>Pentapetalae</taxon>
        <taxon>asterids</taxon>
        <taxon>campanulids</taxon>
        <taxon>Asterales</taxon>
        <taxon>Asteraceae</taxon>
        <taxon>Asteroideae</taxon>
        <taxon>Anthemideae</taxon>
        <taxon>Anthemidinae</taxon>
        <taxon>Tanacetum</taxon>
    </lineage>
</organism>
<evidence type="ECO:0000313" key="3">
    <source>
        <dbReference type="Proteomes" id="UP001151760"/>
    </source>
</evidence>